<evidence type="ECO:0000313" key="2">
    <source>
        <dbReference type="EMBL" id="MDA5109824.1"/>
    </source>
</evidence>
<gene>
    <name evidence="2" type="ORF">O3V59_15765</name>
</gene>
<dbReference type="RefSeq" id="WP_051188333.1">
    <property type="nucleotide sequence ID" value="NZ_JAPYYP010000022.1"/>
</dbReference>
<organism evidence="2 3">
    <name type="scientific">Brevibacillus thermoruber</name>
    <dbReference type="NCBI Taxonomy" id="33942"/>
    <lineage>
        <taxon>Bacteria</taxon>
        <taxon>Bacillati</taxon>
        <taxon>Bacillota</taxon>
        <taxon>Bacilli</taxon>
        <taxon>Bacillales</taxon>
        <taxon>Paenibacillaceae</taxon>
        <taxon>Brevibacillus</taxon>
    </lineage>
</organism>
<accession>A0A9X3TSX3</accession>
<protein>
    <submittedName>
        <fullName evidence="2">Anti-sigma regulatory factor</fullName>
    </submittedName>
</protein>
<dbReference type="AlphaFoldDB" id="A0A9X3TSX3"/>
<feature type="domain" description="Histidine kinase/HSP90-like ATPase" evidence="1">
    <location>
        <begin position="54"/>
        <end position="145"/>
    </location>
</feature>
<dbReference type="Proteomes" id="UP001151071">
    <property type="component" value="Unassembled WGS sequence"/>
</dbReference>
<dbReference type="InterPro" id="IPR036890">
    <property type="entry name" value="HATPase_C_sf"/>
</dbReference>
<dbReference type="SUPFAM" id="SSF55874">
    <property type="entry name" value="ATPase domain of HSP90 chaperone/DNA topoisomerase II/histidine kinase"/>
    <property type="match status" value="1"/>
</dbReference>
<evidence type="ECO:0000313" key="3">
    <source>
        <dbReference type="Proteomes" id="UP001151071"/>
    </source>
</evidence>
<dbReference type="InterPro" id="IPR003594">
    <property type="entry name" value="HATPase_dom"/>
</dbReference>
<keyword evidence="3" id="KW-1185">Reference proteome</keyword>
<comment type="caution">
    <text evidence="2">The sequence shown here is derived from an EMBL/GenBank/DDBJ whole genome shotgun (WGS) entry which is preliminary data.</text>
</comment>
<reference evidence="2" key="1">
    <citation type="submission" date="2022-12" db="EMBL/GenBank/DDBJ databases">
        <title>Draft genome sequence of the thermophilic strain Brevibacillus thermoruber HT42, isolated from Los Humeros, Puebla, Mexico, with biotechnological potential.</title>
        <authorList>
            <person name="Lara Sanchez J."/>
            <person name="Solis Palacios R."/>
            <person name="Bustos Baena A.S."/>
            <person name="Ruz Baez A.E."/>
            <person name="Espinosa Luna G."/>
            <person name="Oliart Ros R.M."/>
        </authorList>
    </citation>
    <scope>NUCLEOTIDE SEQUENCE</scope>
    <source>
        <strain evidence="2">HT42</strain>
    </source>
</reference>
<evidence type="ECO:0000259" key="1">
    <source>
        <dbReference type="Pfam" id="PF02518"/>
    </source>
</evidence>
<sequence>MDRIGDKRGWKEFPVVTEPYSEQVNIATEADIVTARQIGRNMARQLGFGTIMQSRIATTISELARNIYLYADSGTIFIEQVERDSRVGLRITAADTGPGIADIRKAMEDGYSTSGGLGAGLPGVKRMMDDFFLESVPGKGTRVIVVKWRNEAGGGDPG</sequence>
<dbReference type="Gene3D" id="3.30.565.10">
    <property type="entry name" value="Histidine kinase-like ATPase, C-terminal domain"/>
    <property type="match status" value="1"/>
</dbReference>
<dbReference type="Pfam" id="PF02518">
    <property type="entry name" value="HATPase_c"/>
    <property type="match status" value="1"/>
</dbReference>
<proteinExistence type="predicted"/>
<dbReference type="CDD" id="cd16934">
    <property type="entry name" value="HATPase_RsbT-like"/>
    <property type="match status" value="1"/>
</dbReference>
<name>A0A9X3TSX3_9BACL</name>
<dbReference type="EMBL" id="JAPYYP010000022">
    <property type="protein sequence ID" value="MDA5109824.1"/>
    <property type="molecule type" value="Genomic_DNA"/>
</dbReference>